<keyword evidence="2" id="KW-0472">Membrane</keyword>
<evidence type="ECO:0000256" key="2">
    <source>
        <dbReference type="SAM" id="Phobius"/>
    </source>
</evidence>
<keyword evidence="4" id="KW-1185">Reference proteome</keyword>
<dbReference type="AlphaFoldDB" id="A0A7R8Z2I4"/>
<gene>
    <name evidence="3" type="ORF">HERILL_LOCUS13343</name>
</gene>
<evidence type="ECO:0000313" key="3">
    <source>
        <dbReference type="EMBL" id="CAD7090887.1"/>
    </source>
</evidence>
<dbReference type="InParanoid" id="A0A7R8Z2I4"/>
<organism evidence="3 4">
    <name type="scientific">Hermetia illucens</name>
    <name type="common">Black soldier fly</name>
    <dbReference type="NCBI Taxonomy" id="343691"/>
    <lineage>
        <taxon>Eukaryota</taxon>
        <taxon>Metazoa</taxon>
        <taxon>Ecdysozoa</taxon>
        <taxon>Arthropoda</taxon>
        <taxon>Hexapoda</taxon>
        <taxon>Insecta</taxon>
        <taxon>Pterygota</taxon>
        <taxon>Neoptera</taxon>
        <taxon>Endopterygota</taxon>
        <taxon>Diptera</taxon>
        <taxon>Brachycera</taxon>
        <taxon>Stratiomyomorpha</taxon>
        <taxon>Stratiomyidae</taxon>
        <taxon>Hermetiinae</taxon>
        <taxon>Hermetia</taxon>
    </lineage>
</organism>
<feature type="region of interest" description="Disordered" evidence="1">
    <location>
        <begin position="59"/>
        <end position="91"/>
    </location>
</feature>
<keyword evidence="2" id="KW-0812">Transmembrane</keyword>
<protein>
    <submittedName>
        <fullName evidence="3">Uncharacterized protein</fullName>
    </submittedName>
</protein>
<proteinExistence type="predicted"/>
<name>A0A7R8Z2I4_HERIL</name>
<sequence>MGRRGGEEKKSIENYKTMVQVGKRYIYCLLVLRFGVVNIIRLFIIASNNVSVLENLSSSESDKSDNFQSGNNQQIPNNESSSEPIEKEEQKVSIQLLGSVISA</sequence>
<evidence type="ECO:0000256" key="1">
    <source>
        <dbReference type="SAM" id="MobiDB-lite"/>
    </source>
</evidence>
<feature type="compositionally biased region" description="Polar residues" evidence="1">
    <location>
        <begin position="66"/>
        <end position="83"/>
    </location>
</feature>
<dbReference type="EMBL" id="LR899013">
    <property type="protein sequence ID" value="CAD7090887.1"/>
    <property type="molecule type" value="Genomic_DNA"/>
</dbReference>
<feature type="transmembrane region" description="Helical" evidence="2">
    <location>
        <begin position="25"/>
        <end position="46"/>
    </location>
</feature>
<dbReference type="Proteomes" id="UP000594454">
    <property type="component" value="Chromosome 5"/>
</dbReference>
<accession>A0A7R8Z2I4</accession>
<reference evidence="3 4" key="1">
    <citation type="submission" date="2020-11" db="EMBL/GenBank/DDBJ databases">
        <authorList>
            <person name="Wallbank WR R."/>
            <person name="Pardo Diaz C."/>
            <person name="Kozak K."/>
            <person name="Martin S."/>
            <person name="Jiggins C."/>
            <person name="Moest M."/>
            <person name="Warren A I."/>
            <person name="Generalovic N T."/>
            <person name="Byers J.R.P. K."/>
            <person name="Montejo-Kovacevich G."/>
            <person name="Yen C E."/>
        </authorList>
    </citation>
    <scope>NUCLEOTIDE SEQUENCE [LARGE SCALE GENOMIC DNA]</scope>
</reference>
<evidence type="ECO:0000313" key="4">
    <source>
        <dbReference type="Proteomes" id="UP000594454"/>
    </source>
</evidence>
<keyword evidence="2" id="KW-1133">Transmembrane helix</keyword>